<comment type="pathway">
    <text evidence="2 6">Cofactor biosynthesis; molybdopterin biosynthesis.</text>
</comment>
<dbReference type="GO" id="GO:0061599">
    <property type="term" value="F:molybdopterin molybdotransferase activity"/>
    <property type="evidence" value="ECO:0007669"/>
    <property type="project" value="UniProtKB-UniRule"/>
</dbReference>
<organism evidence="8 9">
    <name type="scientific">Pseudooceanicola pacificus</name>
    <dbReference type="NCBI Taxonomy" id="2676438"/>
    <lineage>
        <taxon>Bacteria</taxon>
        <taxon>Pseudomonadati</taxon>
        <taxon>Pseudomonadota</taxon>
        <taxon>Alphaproteobacteria</taxon>
        <taxon>Rhodobacterales</taxon>
        <taxon>Paracoccaceae</taxon>
        <taxon>Pseudooceanicola</taxon>
    </lineage>
</organism>
<dbReference type="Pfam" id="PF00994">
    <property type="entry name" value="MoCF_biosynth"/>
    <property type="match status" value="1"/>
</dbReference>
<dbReference type="SMART" id="SM00852">
    <property type="entry name" value="MoCF_biosynth"/>
    <property type="match status" value="1"/>
</dbReference>
<dbReference type="SUPFAM" id="SSF63882">
    <property type="entry name" value="MoeA N-terminal region -like"/>
    <property type="match status" value="1"/>
</dbReference>
<name>A0A844W9M6_9RHOB</name>
<dbReference type="InterPro" id="IPR036135">
    <property type="entry name" value="MoeA_linker/N_sf"/>
</dbReference>
<dbReference type="Gene3D" id="3.90.105.10">
    <property type="entry name" value="Molybdopterin biosynthesis moea protein, domain 2"/>
    <property type="match status" value="1"/>
</dbReference>
<dbReference type="GO" id="GO:0046872">
    <property type="term" value="F:metal ion binding"/>
    <property type="evidence" value="ECO:0007669"/>
    <property type="project" value="UniProtKB-UniRule"/>
</dbReference>
<keyword evidence="4 6" id="KW-0501">Molybdenum cofactor biosynthesis</keyword>
<dbReference type="UniPathway" id="UPA00344"/>
<dbReference type="EC" id="2.10.1.1" evidence="6"/>
<accession>A0A844W9M6</accession>
<comment type="function">
    <text evidence="1 6">Catalyzes the insertion of molybdate into adenylated molybdopterin with the concomitant release of AMP.</text>
</comment>
<dbReference type="Proteomes" id="UP000443843">
    <property type="component" value="Unassembled WGS sequence"/>
</dbReference>
<dbReference type="GO" id="GO:0006777">
    <property type="term" value="P:Mo-molybdopterin cofactor biosynthetic process"/>
    <property type="evidence" value="ECO:0007669"/>
    <property type="project" value="UniProtKB-UniRule"/>
</dbReference>
<dbReference type="EMBL" id="WNXQ01000002">
    <property type="protein sequence ID" value="MWB77248.1"/>
    <property type="molecule type" value="Genomic_DNA"/>
</dbReference>
<dbReference type="InterPro" id="IPR038987">
    <property type="entry name" value="MoeA-like"/>
</dbReference>
<evidence type="ECO:0000313" key="9">
    <source>
        <dbReference type="Proteomes" id="UP000443843"/>
    </source>
</evidence>
<reference evidence="8 9" key="1">
    <citation type="submission" date="2019-11" db="EMBL/GenBank/DDBJ databases">
        <title>Pseudooceanicola pacifica sp. nov., isolated from deep-sea sediment of the Pacific Ocean.</title>
        <authorList>
            <person name="Lyu L."/>
        </authorList>
    </citation>
    <scope>NUCLEOTIDE SEQUENCE [LARGE SCALE GENOMIC DNA]</scope>
    <source>
        <strain evidence="8 9">216_PA32_1</strain>
    </source>
</reference>
<dbReference type="Pfam" id="PF03454">
    <property type="entry name" value="MoeA_C"/>
    <property type="match status" value="1"/>
</dbReference>
<comment type="similarity">
    <text evidence="3 6">Belongs to the MoeA family.</text>
</comment>
<gene>
    <name evidence="8" type="ORF">GLS40_04355</name>
</gene>
<dbReference type="Gene3D" id="2.40.340.10">
    <property type="entry name" value="MoeA, C-terminal, domain IV"/>
    <property type="match status" value="1"/>
</dbReference>
<dbReference type="InterPro" id="IPR001453">
    <property type="entry name" value="MoaB/Mog_dom"/>
</dbReference>
<evidence type="ECO:0000256" key="1">
    <source>
        <dbReference type="ARBA" id="ARBA00002901"/>
    </source>
</evidence>
<feature type="domain" description="MoaB/Mog" evidence="7">
    <location>
        <begin position="173"/>
        <end position="310"/>
    </location>
</feature>
<dbReference type="SUPFAM" id="SSF63867">
    <property type="entry name" value="MoeA C-terminal domain-like"/>
    <property type="match status" value="1"/>
</dbReference>
<dbReference type="InterPro" id="IPR005110">
    <property type="entry name" value="MoeA_linker/N"/>
</dbReference>
<evidence type="ECO:0000256" key="4">
    <source>
        <dbReference type="ARBA" id="ARBA00023150"/>
    </source>
</evidence>
<sequence length="391" mass="40542">MIPVDEALDRLFALVAPTETEMVPLAQSSGRVLVREVQARRDQPPFAASAMDGYAVPGGEVRPGARFAVIGEAAAGRRFDGTVGPGQAVRIFTGAPVPEGADRVVIQEDVTAEGTTITLGGNLDEGSNIRPAGGDFRIGDRISAPRRLRPQDVALAAAMNHPVLPVARRPVVALISNGDELVMPGETPGPDQIVASNTFGIKALLEAEGATVRILPAARDTAASLRLAFSLAASADLMVTIGGASVGDHDLVGRVAGELGMERAFYKVAMRPGKPLMAGRISGVPMIGLPGNPVSAMVCGHVFLRPVIRAMLGLGAGPLAPSQMRLATDVAANGPRLHYMRAEVTDQGLRPFASQDSALLSVLARADAFVIRPVDAPAASEGDTVPCLLLS</sequence>
<dbReference type="RefSeq" id="WP_160381514.1">
    <property type="nucleotide sequence ID" value="NZ_WNXQ01000002.1"/>
</dbReference>
<protein>
    <recommendedName>
        <fullName evidence="6">Molybdopterin molybdenumtransferase</fullName>
        <ecNumber evidence="6">2.10.1.1</ecNumber>
    </recommendedName>
</protein>
<keyword evidence="6" id="KW-0479">Metal-binding</keyword>
<evidence type="ECO:0000256" key="5">
    <source>
        <dbReference type="ARBA" id="ARBA00047317"/>
    </source>
</evidence>
<dbReference type="CDD" id="cd00887">
    <property type="entry name" value="MoeA"/>
    <property type="match status" value="1"/>
</dbReference>
<dbReference type="NCBIfam" id="NF045515">
    <property type="entry name" value="Glp_gephyrin"/>
    <property type="match status" value="1"/>
</dbReference>
<evidence type="ECO:0000259" key="7">
    <source>
        <dbReference type="SMART" id="SM00852"/>
    </source>
</evidence>
<comment type="cofactor">
    <cofactor evidence="6">
        <name>Mg(2+)</name>
        <dbReference type="ChEBI" id="CHEBI:18420"/>
    </cofactor>
</comment>
<evidence type="ECO:0000313" key="8">
    <source>
        <dbReference type="EMBL" id="MWB77248.1"/>
    </source>
</evidence>
<dbReference type="PANTHER" id="PTHR10192:SF5">
    <property type="entry name" value="GEPHYRIN"/>
    <property type="match status" value="1"/>
</dbReference>
<dbReference type="SUPFAM" id="SSF53218">
    <property type="entry name" value="Molybdenum cofactor biosynthesis proteins"/>
    <property type="match status" value="1"/>
</dbReference>
<comment type="caution">
    <text evidence="8">The sequence shown here is derived from an EMBL/GenBank/DDBJ whole genome shotgun (WGS) entry which is preliminary data.</text>
</comment>
<keyword evidence="6" id="KW-0460">Magnesium</keyword>
<dbReference type="GO" id="GO:0005829">
    <property type="term" value="C:cytosol"/>
    <property type="evidence" value="ECO:0007669"/>
    <property type="project" value="TreeGrafter"/>
</dbReference>
<dbReference type="InterPro" id="IPR036688">
    <property type="entry name" value="MoeA_C_domain_IV_sf"/>
</dbReference>
<evidence type="ECO:0000256" key="2">
    <source>
        <dbReference type="ARBA" id="ARBA00005046"/>
    </source>
</evidence>
<evidence type="ECO:0000256" key="6">
    <source>
        <dbReference type="RuleBase" id="RU365090"/>
    </source>
</evidence>
<dbReference type="PANTHER" id="PTHR10192">
    <property type="entry name" value="MOLYBDOPTERIN BIOSYNTHESIS PROTEIN"/>
    <property type="match status" value="1"/>
</dbReference>
<dbReference type="InterPro" id="IPR005111">
    <property type="entry name" value="MoeA_C_domain_IV"/>
</dbReference>
<evidence type="ECO:0000256" key="3">
    <source>
        <dbReference type="ARBA" id="ARBA00010763"/>
    </source>
</evidence>
<proteinExistence type="inferred from homology"/>
<keyword evidence="6" id="KW-0500">Molybdenum</keyword>
<dbReference type="Gene3D" id="2.170.190.11">
    <property type="entry name" value="Molybdopterin biosynthesis moea protein, domain 3"/>
    <property type="match status" value="1"/>
</dbReference>
<keyword evidence="6 8" id="KW-0808">Transferase</keyword>
<comment type="catalytic activity">
    <reaction evidence="5">
        <text>adenylyl-molybdopterin + molybdate = Mo-molybdopterin + AMP + H(+)</text>
        <dbReference type="Rhea" id="RHEA:35047"/>
        <dbReference type="ChEBI" id="CHEBI:15378"/>
        <dbReference type="ChEBI" id="CHEBI:36264"/>
        <dbReference type="ChEBI" id="CHEBI:62727"/>
        <dbReference type="ChEBI" id="CHEBI:71302"/>
        <dbReference type="ChEBI" id="CHEBI:456215"/>
        <dbReference type="EC" id="2.10.1.1"/>
    </reaction>
</comment>
<dbReference type="InterPro" id="IPR036425">
    <property type="entry name" value="MoaB/Mog-like_dom_sf"/>
</dbReference>
<dbReference type="Pfam" id="PF03453">
    <property type="entry name" value="MoeA_N"/>
    <property type="match status" value="1"/>
</dbReference>
<keyword evidence="9" id="KW-1185">Reference proteome</keyword>
<dbReference type="AlphaFoldDB" id="A0A844W9M6"/>
<dbReference type="Gene3D" id="3.40.980.10">
    <property type="entry name" value="MoaB/Mog-like domain"/>
    <property type="match status" value="1"/>
</dbReference>